<sequence>ESASPPLQTTPATPTTGLPTICDAGLEDPEATFGAAPKYQTETAPQMVEPTPEQRDNVAALKSHSLIAHILHSYISSGDYRWPDDDVVPDPQAENSTKKSPRRTTAAAGTLKHGVVPLSQADDQEDVPMPDAEENDKLEGGSAIHDVPDAAHSYHDAEDLLATAPEAELIPEEPDARPAKRRRTTVVQACDTNEPAAGNLPVRRVTRAAAARAQAAAALAAAAAPALAAAAPAPTAAAPLATPAATVVQASTRLTRSKTGKLPKPKTHLTVTQAGASGVPAPKRGGRARSTAADKTQAANKPATRRRAAASQATPKTTGGRRTRR</sequence>
<feature type="non-terminal residue" evidence="2">
    <location>
        <position position="1"/>
    </location>
</feature>
<evidence type="ECO:0000256" key="1">
    <source>
        <dbReference type="SAM" id="MobiDB-lite"/>
    </source>
</evidence>
<dbReference type="EMBL" id="KZ857398">
    <property type="protein sequence ID" value="RDX50645.1"/>
    <property type="molecule type" value="Genomic_DNA"/>
</dbReference>
<feature type="region of interest" description="Disordered" evidence="1">
    <location>
        <begin position="1"/>
        <end position="56"/>
    </location>
</feature>
<reference evidence="2 3" key="1">
    <citation type="journal article" date="2018" name="Biotechnol. Biofuels">
        <title>Integrative visual omics of the white-rot fungus Polyporus brumalis exposes the biotechnological potential of its oxidative enzymes for delignifying raw plant biomass.</title>
        <authorList>
            <person name="Miyauchi S."/>
            <person name="Rancon A."/>
            <person name="Drula E."/>
            <person name="Hage H."/>
            <person name="Chaduli D."/>
            <person name="Favel A."/>
            <person name="Grisel S."/>
            <person name="Henrissat B."/>
            <person name="Herpoel-Gimbert I."/>
            <person name="Ruiz-Duenas F.J."/>
            <person name="Chevret D."/>
            <person name="Hainaut M."/>
            <person name="Lin J."/>
            <person name="Wang M."/>
            <person name="Pangilinan J."/>
            <person name="Lipzen A."/>
            <person name="Lesage-Meessen L."/>
            <person name="Navarro D."/>
            <person name="Riley R."/>
            <person name="Grigoriev I.V."/>
            <person name="Zhou S."/>
            <person name="Raouche S."/>
            <person name="Rosso M.N."/>
        </authorList>
    </citation>
    <scope>NUCLEOTIDE SEQUENCE [LARGE SCALE GENOMIC DNA]</scope>
    <source>
        <strain evidence="2 3">BRFM 1820</strain>
    </source>
</reference>
<protein>
    <submittedName>
        <fullName evidence="2">Uncharacterized protein</fullName>
    </submittedName>
</protein>
<name>A0A371DDM0_9APHY</name>
<feature type="region of interest" description="Disordered" evidence="1">
    <location>
        <begin position="77"/>
        <end position="146"/>
    </location>
</feature>
<dbReference type="Proteomes" id="UP000256964">
    <property type="component" value="Unassembled WGS sequence"/>
</dbReference>
<feature type="compositionally biased region" description="Low complexity" evidence="1">
    <location>
        <begin position="1"/>
        <end position="20"/>
    </location>
</feature>
<dbReference type="AlphaFoldDB" id="A0A371DDM0"/>
<organism evidence="2 3">
    <name type="scientific">Lentinus brumalis</name>
    <dbReference type="NCBI Taxonomy" id="2498619"/>
    <lineage>
        <taxon>Eukaryota</taxon>
        <taxon>Fungi</taxon>
        <taxon>Dikarya</taxon>
        <taxon>Basidiomycota</taxon>
        <taxon>Agaricomycotina</taxon>
        <taxon>Agaricomycetes</taxon>
        <taxon>Polyporales</taxon>
        <taxon>Polyporaceae</taxon>
        <taxon>Lentinus</taxon>
    </lineage>
</organism>
<evidence type="ECO:0000313" key="2">
    <source>
        <dbReference type="EMBL" id="RDX50645.1"/>
    </source>
</evidence>
<accession>A0A371DDM0</accession>
<feature type="compositionally biased region" description="Acidic residues" evidence="1">
    <location>
        <begin position="122"/>
        <end position="136"/>
    </location>
</feature>
<gene>
    <name evidence="2" type="ORF">OH76DRAFT_432636</name>
</gene>
<feature type="compositionally biased region" description="Basic residues" evidence="1">
    <location>
        <begin position="255"/>
        <end position="267"/>
    </location>
</feature>
<proteinExistence type="predicted"/>
<evidence type="ECO:0000313" key="3">
    <source>
        <dbReference type="Proteomes" id="UP000256964"/>
    </source>
</evidence>
<feature type="region of interest" description="Disordered" evidence="1">
    <location>
        <begin position="251"/>
        <end position="325"/>
    </location>
</feature>
<keyword evidence="3" id="KW-1185">Reference proteome</keyword>